<dbReference type="Proteomes" id="UP001162480">
    <property type="component" value="Chromosome 2"/>
</dbReference>
<accession>A0AA36F075</accession>
<organism evidence="1 2">
    <name type="scientific">Octopus vulgaris</name>
    <name type="common">Common octopus</name>
    <dbReference type="NCBI Taxonomy" id="6645"/>
    <lineage>
        <taxon>Eukaryota</taxon>
        <taxon>Metazoa</taxon>
        <taxon>Spiralia</taxon>
        <taxon>Lophotrochozoa</taxon>
        <taxon>Mollusca</taxon>
        <taxon>Cephalopoda</taxon>
        <taxon>Coleoidea</taxon>
        <taxon>Octopodiformes</taxon>
        <taxon>Octopoda</taxon>
        <taxon>Incirrata</taxon>
        <taxon>Octopodidae</taxon>
        <taxon>Octopus</taxon>
    </lineage>
</organism>
<sequence length="80" mass="9965">MERWLWKGDYGKVTMEMWLWIGDYGKVIMERILLFSRLRTENLQLLIKQQSKRFIVAIRPCEINRHKLNFYLYLVHFIHH</sequence>
<protein>
    <submittedName>
        <fullName evidence="1">Uncharacterized protein</fullName>
    </submittedName>
</protein>
<evidence type="ECO:0000313" key="2">
    <source>
        <dbReference type="Proteomes" id="UP001162480"/>
    </source>
</evidence>
<name>A0AA36F075_OCTVU</name>
<dbReference type="EMBL" id="OX597815">
    <property type="protein sequence ID" value="CAI9718670.1"/>
    <property type="molecule type" value="Genomic_DNA"/>
</dbReference>
<keyword evidence="2" id="KW-1185">Reference proteome</keyword>
<proteinExistence type="predicted"/>
<reference evidence="1" key="1">
    <citation type="submission" date="2023-08" db="EMBL/GenBank/DDBJ databases">
        <authorList>
            <person name="Alioto T."/>
            <person name="Alioto T."/>
            <person name="Gomez Garrido J."/>
        </authorList>
    </citation>
    <scope>NUCLEOTIDE SEQUENCE</scope>
</reference>
<dbReference type="AlphaFoldDB" id="A0AA36F075"/>
<evidence type="ECO:0000313" key="1">
    <source>
        <dbReference type="EMBL" id="CAI9718670.1"/>
    </source>
</evidence>
<gene>
    <name evidence="1" type="ORF">OCTVUL_1B015142</name>
</gene>